<evidence type="ECO:0000256" key="2">
    <source>
        <dbReference type="SAM" id="SignalP"/>
    </source>
</evidence>
<feature type="chain" id="PRO_5011475613" description="PQQ-like domain-containing protein" evidence="2">
    <location>
        <begin position="19"/>
        <end position="538"/>
    </location>
</feature>
<evidence type="ECO:0008006" key="5">
    <source>
        <dbReference type="Google" id="ProtNLM"/>
    </source>
</evidence>
<feature type="region of interest" description="Disordered" evidence="1">
    <location>
        <begin position="55"/>
        <end position="80"/>
    </location>
</feature>
<organism evidence="3 4">
    <name type="scientific">Nannocystis exedens</name>
    <dbReference type="NCBI Taxonomy" id="54"/>
    <lineage>
        <taxon>Bacteria</taxon>
        <taxon>Pseudomonadati</taxon>
        <taxon>Myxococcota</taxon>
        <taxon>Polyangia</taxon>
        <taxon>Nannocystales</taxon>
        <taxon>Nannocystaceae</taxon>
        <taxon>Nannocystis</taxon>
    </lineage>
</organism>
<keyword evidence="2" id="KW-0732">Signal</keyword>
<evidence type="ECO:0000313" key="3">
    <source>
        <dbReference type="EMBL" id="SFF46157.1"/>
    </source>
</evidence>
<dbReference type="AlphaFoldDB" id="A0A1I2IYT3"/>
<reference evidence="4" key="1">
    <citation type="submission" date="2016-10" db="EMBL/GenBank/DDBJ databases">
        <authorList>
            <person name="Varghese N."/>
            <person name="Submissions S."/>
        </authorList>
    </citation>
    <scope>NUCLEOTIDE SEQUENCE [LARGE SCALE GENOMIC DNA]</scope>
    <source>
        <strain evidence="4">ATCC 25963</strain>
    </source>
</reference>
<proteinExistence type="predicted"/>
<evidence type="ECO:0000313" key="4">
    <source>
        <dbReference type="Proteomes" id="UP000199400"/>
    </source>
</evidence>
<dbReference type="EMBL" id="FOMX01000089">
    <property type="protein sequence ID" value="SFF46157.1"/>
    <property type="molecule type" value="Genomic_DNA"/>
</dbReference>
<evidence type="ECO:0000256" key="1">
    <source>
        <dbReference type="SAM" id="MobiDB-lite"/>
    </source>
</evidence>
<dbReference type="PROSITE" id="PS51257">
    <property type="entry name" value="PROKAR_LIPOPROTEIN"/>
    <property type="match status" value="1"/>
</dbReference>
<name>A0A1I2IYT3_9BACT</name>
<dbReference type="SUPFAM" id="SSF75011">
    <property type="entry name" value="3-carboxy-cis,cis-mucoante lactonizing enzyme"/>
    <property type="match status" value="1"/>
</dbReference>
<feature type="signal peptide" evidence="2">
    <location>
        <begin position="1"/>
        <end position="18"/>
    </location>
</feature>
<dbReference type="RefSeq" id="WP_143141562.1">
    <property type="nucleotide sequence ID" value="NZ_FOMX01000089.1"/>
</dbReference>
<accession>A0A1I2IYT3</accession>
<keyword evidence="4" id="KW-1185">Reference proteome</keyword>
<gene>
    <name evidence="3" type="ORF">SAMN02745121_09009</name>
</gene>
<sequence>MPVAIRVFPALALLAACAPWPQWENCPDTHCATTSTGDSTGDITTLMSGGGIQTVTGADESSTDVEMDTSSTTSTEPAGPPAVMEFKLTPDPIGFNGAITVAVSAEHADGVRMELDSGEVIELAMIEPGLFDGETAVLTGLVNGPHIALLTPWRDVVDGETVQAPYEVALPTPGSQGFWETGDLIGGGQVAAMGVLPTGDVVELGTFLPNGESRCYLRRRNKGGAWGPDDLVTILPDNNCVPIDLVIGDDGAMFVAVNREGIDGVRWWLAKIPAWGQAPMNLGLGAKGETAVALARHSSGAVAVCGYAPSPWMDDDTMVRIFRPNLPGETLTFDSPVKQAHWFYERTRDCVYVDDTLALVGEMYGKHGDDIKSRDRLFILTFGGEIQDVAWTVAPAGVKTQSGAQAVDADEDGRLVVAGYTCDDACQPESDLRIYDTRGDLAWQTSLGTFPTKQFGPRDLAWSPAGYAVVATGGMKGNETAFTVRAFAPSKIEPVWTFARKDGQVLHLALALAIGSYGEVYAGGLGANGYPAVAYIGG</sequence>
<dbReference type="Proteomes" id="UP000199400">
    <property type="component" value="Unassembled WGS sequence"/>
</dbReference>
<protein>
    <recommendedName>
        <fullName evidence="5">PQQ-like domain-containing protein</fullName>
    </recommendedName>
</protein>